<evidence type="ECO:0000313" key="3">
    <source>
        <dbReference type="EMBL" id="SNQ48563.1"/>
    </source>
</evidence>
<dbReference type="RefSeq" id="WP_207770326.1">
    <property type="nucleotide sequence ID" value="NZ_FZMO01000179.1"/>
</dbReference>
<sequence length="99" mass="10241">MILLNAGFAFVQEMQAERAVDALASFLPATARVVRDGASAEIAARDLVPGDVLIVAEGERVCADTRITDGTVLLDLSALTGESLPASRSADEDPVVGSL</sequence>
<feature type="domain" description="P-type ATPase A" evidence="2">
    <location>
        <begin position="26"/>
        <end position="95"/>
    </location>
</feature>
<dbReference type="Proteomes" id="UP000234331">
    <property type="component" value="Unassembled WGS sequence"/>
</dbReference>
<dbReference type="Pfam" id="PF00122">
    <property type="entry name" value="E1-E2_ATPase"/>
    <property type="match status" value="1"/>
</dbReference>
<evidence type="ECO:0000256" key="1">
    <source>
        <dbReference type="ARBA" id="ARBA00004141"/>
    </source>
</evidence>
<proteinExistence type="predicted"/>
<name>A0A2I2KSB0_9ACTN</name>
<comment type="subcellular location">
    <subcellularLocation>
        <location evidence="1">Membrane</location>
        <topology evidence="1">Multi-pass membrane protein</topology>
    </subcellularLocation>
</comment>
<dbReference type="Gene3D" id="2.70.150.10">
    <property type="entry name" value="Calcium-transporting ATPase, cytoplasmic transduction domain A"/>
    <property type="match status" value="1"/>
</dbReference>
<dbReference type="InterPro" id="IPR059000">
    <property type="entry name" value="ATPase_P-type_domA"/>
</dbReference>
<protein>
    <recommendedName>
        <fullName evidence="2">P-type ATPase A domain-containing protein</fullName>
    </recommendedName>
</protein>
<dbReference type="AlphaFoldDB" id="A0A2I2KSB0"/>
<evidence type="ECO:0000259" key="2">
    <source>
        <dbReference type="Pfam" id="PF00122"/>
    </source>
</evidence>
<gene>
    <name evidence="3" type="ORF">FRACA_260016</name>
</gene>
<organism evidence="3 4">
    <name type="scientific">Frankia canadensis</name>
    <dbReference type="NCBI Taxonomy" id="1836972"/>
    <lineage>
        <taxon>Bacteria</taxon>
        <taxon>Bacillati</taxon>
        <taxon>Actinomycetota</taxon>
        <taxon>Actinomycetes</taxon>
        <taxon>Frankiales</taxon>
        <taxon>Frankiaceae</taxon>
        <taxon>Frankia</taxon>
    </lineage>
</organism>
<evidence type="ECO:0000313" key="4">
    <source>
        <dbReference type="Proteomes" id="UP000234331"/>
    </source>
</evidence>
<dbReference type="SUPFAM" id="SSF81653">
    <property type="entry name" value="Calcium ATPase, transduction domain A"/>
    <property type="match status" value="1"/>
</dbReference>
<dbReference type="EMBL" id="FZMO01000179">
    <property type="protein sequence ID" value="SNQ48563.1"/>
    <property type="molecule type" value="Genomic_DNA"/>
</dbReference>
<dbReference type="PANTHER" id="PTHR42861">
    <property type="entry name" value="CALCIUM-TRANSPORTING ATPASE"/>
    <property type="match status" value="1"/>
</dbReference>
<dbReference type="InterPro" id="IPR008250">
    <property type="entry name" value="ATPase_P-typ_transduc_dom_A_sf"/>
</dbReference>
<reference evidence="3 4" key="1">
    <citation type="submission" date="2017-06" db="EMBL/GenBank/DDBJ databases">
        <authorList>
            <person name="Kim H.J."/>
            <person name="Triplett B.A."/>
        </authorList>
    </citation>
    <scope>NUCLEOTIDE SEQUENCE [LARGE SCALE GENOMIC DNA]</scope>
    <source>
        <strain evidence="3">FRACA_ARgP5</strain>
    </source>
</reference>
<keyword evidence="4" id="KW-1185">Reference proteome</keyword>
<dbReference type="Gene3D" id="1.20.1110.10">
    <property type="entry name" value="Calcium-transporting ATPase, transmembrane domain"/>
    <property type="match status" value="1"/>
</dbReference>
<accession>A0A2I2KSB0</accession>